<comment type="caution">
    <text evidence="4">The sequence shown here is derived from an EMBL/GenBank/DDBJ whole genome shotgun (WGS) entry which is preliminary data.</text>
</comment>
<dbReference type="SUPFAM" id="SSF56235">
    <property type="entry name" value="N-terminal nucleophile aminohydrolases (Ntn hydrolases)"/>
    <property type="match status" value="1"/>
</dbReference>
<name>A0ABS2SWB0_9BACI</name>
<evidence type="ECO:0000256" key="1">
    <source>
        <dbReference type="ARBA" id="ARBA00006625"/>
    </source>
</evidence>
<sequence length="331" mass="37540">MCTSITVNTKEGEHFLARNFDFYDLPSDYSVYVIPSKYRWVNAQENRYITGRYGAVGMGIETEGIFGLFDGMNEHGLMGVIHYLEGFAEFPTQKRRNQLNLAAIHYLLFALTHYRTTDELVQDLGNLNLLAVDLELTEGPPPIHWIFSDRAGKTIVIENTKDGLRVFNNPVGAFSNSPDFRWHLINLNQYTSLTTIQSEEDVVWGNYHLVRSPEMISGNFGIPGDYSSPSRFVRAAFLRNHIDEAVTELDGLQNTMKVLDYCTVARGADIEEGSPSYTLYSAAMCANSLIYYYHPYANNQISAVKLLEEDLTGEELIQYPVSQEQAIHFQN</sequence>
<dbReference type="Gene3D" id="3.60.60.10">
    <property type="entry name" value="Penicillin V Acylase, Chain A"/>
    <property type="match status" value="1"/>
</dbReference>
<dbReference type="GO" id="GO:0045302">
    <property type="term" value="F:choloylglycine hydrolase activity"/>
    <property type="evidence" value="ECO:0007669"/>
    <property type="project" value="UniProtKB-EC"/>
</dbReference>
<comment type="similarity">
    <text evidence="1">Belongs to the peptidase C59 family.</text>
</comment>
<protein>
    <submittedName>
        <fullName evidence="4">Choloylglycine hydrolase</fullName>
        <ecNumber evidence="4">3.5.1.24</ecNumber>
    </submittedName>
</protein>
<dbReference type="Pfam" id="PF02275">
    <property type="entry name" value="CBAH"/>
    <property type="match status" value="1"/>
</dbReference>
<gene>
    <name evidence="4" type="ORF">JOC54_003104</name>
</gene>
<dbReference type="PANTHER" id="PTHR35527">
    <property type="entry name" value="CHOLOYLGLYCINE HYDROLASE"/>
    <property type="match status" value="1"/>
</dbReference>
<evidence type="ECO:0000259" key="3">
    <source>
        <dbReference type="Pfam" id="PF02275"/>
    </source>
</evidence>
<dbReference type="InterPro" id="IPR052193">
    <property type="entry name" value="Peptidase_C59"/>
</dbReference>
<evidence type="ECO:0000313" key="5">
    <source>
        <dbReference type="Proteomes" id="UP001179280"/>
    </source>
</evidence>
<accession>A0ABS2SWB0</accession>
<keyword evidence="5" id="KW-1185">Reference proteome</keyword>
<dbReference type="PANTHER" id="PTHR35527:SF2">
    <property type="entry name" value="HYDROLASE"/>
    <property type="match status" value="1"/>
</dbReference>
<feature type="domain" description="Choloylglycine hydrolase/NAAA C-terminal" evidence="3">
    <location>
        <begin position="2"/>
        <end position="318"/>
    </location>
</feature>
<dbReference type="Proteomes" id="UP001179280">
    <property type="component" value="Unassembled WGS sequence"/>
</dbReference>
<dbReference type="CDD" id="cd00542">
    <property type="entry name" value="Ntn_PVA"/>
    <property type="match status" value="1"/>
</dbReference>
<dbReference type="InterPro" id="IPR029132">
    <property type="entry name" value="CBAH/NAAA_C"/>
</dbReference>
<dbReference type="EMBL" id="JAFBCV010000010">
    <property type="protein sequence ID" value="MBM7839824.1"/>
    <property type="molecule type" value="Genomic_DNA"/>
</dbReference>
<proteinExistence type="inferred from homology"/>
<dbReference type="RefSeq" id="WP_204467065.1">
    <property type="nucleotide sequence ID" value="NZ_JAFBCV010000010.1"/>
</dbReference>
<dbReference type="InterPro" id="IPR029055">
    <property type="entry name" value="Ntn_hydrolases_N"/>
</dbReference>
<reference evidence="4" key="1">
    <citation type="submission" date="2021-01" db="EMBL/GenBank/DDBJ databases">
        <title>Genomic Encyclopedia of Type Strains, Phase IV (KMG-IV): sequencing the most valuable type-strain genomes for metagenomic binning, comparative biology and taxonomic classification.</title>
        <authorList>
            <person name="Goeker M."/>
        </authorList>
    </citation>
    <scope>NUCLEOTIDE SEQUENCE</scope>
    <source>
        <strain evidence="4">DSM 21943</strain>
    </source>
</reference>
<evidence type="ECO:0000313" key="4">
    <source>
        <dbReference type="EMBL" id="MBM7839824.1"/>
    </source>
</evidence>
<keyword evidence="2 4" id="KW-0378">Hydrolase</keyword>
<evidence type="ECO:0000256" key="2">
    <source>
        <dbReference type="ARBA" id="ARBA00022801"/>
    </source>
</evidence>
<organism evidence="4 5">
    <name type="scientific">Shouchella xiaoxiensis</name>
    <dbReference type="NCBI Taxonomy" id="766895"/>
    <lineage>
        <taxon>Bacteria</taxon>
        <taxon>Bacillati</taxon>
        <taxon>Bacillota</taxon>
        <taxon>Bacilli</taxon>
        <taxon>Bacillales</taxon>
        <taxon>Bacillaceae</taxon>
        <taxon>Shouchella</taxon>
    </lineage>
</organism>
<dbReference type="EC" id="3.5.1.24" evidence="4"/>